<protein>
    <submittedName>
        <fullName evidence="3">Uncharacterized protein</fullName>
    </submittedName>
</protein>
<keyword evidence="2" id="KW-0472">Membrane</keyword>
<feature type="region of interest" description="Disordered" evidence="1">
    <location>
        <begin position="1"/>
        <end position="66"/>
    </location>
</feature>
<evidence type="ECO:0000256" key="2">
    <source>
        <dbReference type="SAM" id="Phobius"/>
    </source>
</evidence>
<dbReference type="HOGENOM" id="CLU_623166_0_0_1"/>
<dbReference type="RefSeq" id="XP_001421588.1">
    <property type="nucleotide sequence ID" value="XM_001421551.1"/>
</dbReference>
<accession>A4S8A4</accession>
<feature type="transmembrane region" description="Helical" evidence="2">
    <location>
        <begin position="254"/>
        <end position="272"/>
    </location>
</feature>
<evidence type="ECO:0000313" key="4">
    <source>
        <dbReference type="Proteomes" id="UP000001568"/>
    </source>
</evidence>
<dbReference type="Gramene" id="ABO99881">
    <property type="protein sequence ID" value="ABO99881"/>
    <property type="gene ID" value="OSTLU_18317"/>
</dbReference>
<gene>
    <name evidence="3" type="ORF">OSTLU_18317</name>
</gene>
<feature type="region of interest" description="Disordered" evidence="1">
    <location>
        <begin position="398"/>
        <end position="432"/>
    </location>
</feature>
<name>A4S8A4_OSTLU</name>
<keyword evidence="2" id="KW-1133">Transmembrane helix</keyword>
<feature type="compositionally biased region" description="Basic and acidic residues" evidence="1">
    <location>
        <begin position="14"/>
        <end position="38"/>
    </location>
</feature>
<sequence length="440" mass="48024">MASATTKATRRRLSWRDALDETRTYDDDDGDGAKDGWARRGGAADEENATARRAKGQKTSASPRRALAAVDANATMTSPTTRCNTFLAGSTPGAMSAKHASRVRALVEVDEPEEEAEVAEISFDFEDESAMMSPASVDDAELESDSTGDVTVVMSSKRGRLSRVNETFNVFKSLAQLAISPSELDVSKRRAPTPMNTPATTLTFDDDVDSPVVQARTEADLRDTVEKIASSLVDVEDVMSSYTTRVRAHRVAKALGAAIFMLAISARLYFAWNVAIAAFRPRYAIDGTAFAYRWFWRSRTNWNVPFAFAGYASYGEFMIQRALDVESRRAMTRAAAFRAAVSATRRVAVVLAYISGVFGIFGVVAKASEDPHPGETTKRGATSPFVFVPKVMMMMTTTTDPERPRRPSFGASAVLDTSDRTSSTHREMDGEADEFAVVRV</sequence>
<keyword evidence="4" id="KW-1185">Reference proteome</keyword>
<feature type="compositionally biased region" description="Basic and acidic residues" evidence="1">
    <location>
        <begin position="417"/>
        <end position="429"/>
    </location>
</feature>
<organism evidence="3 4">
    <name type="scientific">Ostreococcus lucimarinus (strain CCE9901)</name>
    <dbReference type="NCBI Taxonomy" id="436017"/>
    <lineage>
        <taxon>Eukaryota</taxon>
        <taxon>Viridiplantae</taxon>
        <taxon>Chlorophyta</taxon>
        <taxon>Mamiellophyceae</taxon>
        <taxon>Mamiellales</taxon>
        <taxon>Bathycoccaceae</taxon>
        <taxon>Ostreococcus</taxon>
    </lineage>
</organism>
<evidence type="ECO:0000313" key="3">
    <source>
        <dbReference type="EMBL" id="ABO99881.1"/>
    </source>
</evidence>
<dbReference type="AlphaFoldDB" id="A4S8A4"/>
<dbReference type="Proteomes" id="UP000001568">
    <property type="component" value="Chromosome 15"/>
</dbReference>
<keyword evidence="2" id="KW-0812">Transmembrane</keyword>
<dbReference type="GeneID" id="5005669"/>
<evidence type="ECO:0000256" key="1">
    <source>
        <dbReference type="SAM" id="MobiDB-lite"/>
    </source>
</evidence>
<proteinExistence type="predicted"/>
<dbReference type="KEGG" id="olu:OSTLU_18317"/>
<dbReference type="EMBL" id="CP000595">
    <property type="protein sequence ID" value="ABO99881.1"/>
    <property type="molecule type" value="Genomic_DNA"/>
</dbReference>
<reference evidence="3 4" key="1">
    <citation type="journal article" date="2007" name="Proc. Natl. Acad. Sci. U.S.A.">
        <title>The tiny eukaryote Ostreococcus provides genomic insights into the paradox of plankton speciation.</title>
        <authorList>
            <person name="Palenik B."/>
            <person name="Grimwood J."/>
            <person name="Aerts A."/>
            <person name="Rouze P."/>
            <person name="Salamov A."/>
            <person name="Putnam N."/>
            <person name="Dupont C."/>
            <person name="Jorgensen R."/>
            <person name="Derelle E."/>
            <person name="Rombauts S."/>
            <person name="Zhou K."/>
            <person name="Otillar R."/>
            <person name="Merchant S.S."/>
            <person name="Podell S."/>
            <person name="Gaasterland T."/>
            <person name="Napoli C."/>
            <person name="Gendler K."/>
            <person name="Manuell A."/>
            <person name="Tai V."/>
            <person name="Vallon O."/>
            <person name="Piganeau G."/>
            <person name="Jancek S."/>
            <person name="Heijde M."/>
            <person name="Jabbari K."/>
            <person name="Bowler C."/>
            <person name="Lohr M."/>
            <person name="Robbens S."/>
            <person name="Werner G."/>
            <person name="Dubchak I."/>
            <person name="Pazour G.J."/>
            <person name="Ren Q."/>
            <person name="Paulsen I."/>
            <person name="Delwiche C."/>
            <person name="Schmutz J."/>
            <person name="Rokhsar D."/>
            <person name="Van de Peer Y."/>
            <person name="Moreau H."/>
            <person name="Grigoriev I.V."/>
        </authorList>
    </citation>
    <scope>NUCLEOTIDE SEQUENCE [LARGE SCALE GENOMIC DNA]</scope>
    <source>
        <strain evidence="3 4">CCE9901</strain>
    </source>
</reference>